<comment type="caution">
    <text evidence="3">The sequence shown here is derived from an EMBL/GenBank/DDBJ whole genome shotgun (WGS) entry which is preliminary data.</text>
</comment>
<gene>
    <name evidence="3" type="ORF">C1SCF055_LOCUS40156</name>
</gene>
<dbReference type="GO" id="GO:0008168">
    <property type="term" value="F:methyltransferase activity"/>
    <property type="evidence" value="ECO:0007669"/>
    <property type="project" value="UniProtKB-KW"/>
</dbReference>
<protein>
    <submittedName>
        <fullName evidence="4">Methyltransferase domain-containing protein</fullName>
    </submittedName>
</protein>
<reference evidence="3" key="1">
    <citation type="submission" date="2022-10" db="EMBL/GenBank/DDBJ databases">
        <authorList>
            <person name="Chen Y."/>
            <person name="Dougan E. K."/>
            <person name="Chan C."/>
            <person name="Rhodes N."/>
            <person name="Thang M."/>
        </authorList>
    </citation>
    <scope>NUCLEOTIDE SEQUENCE</scope>
</reference>
<dbReference type="AlphaFoldDB" id="A0A9P1DSA2"/>
<accession>A0A9P1DSA2</accession>
<evidence type="ECO:0000313" key="5">
    <source>
        <dbReference type="Proteomes" id="UP001152797"/>
    </source>
</evidence>
<dbReference type="EMBL" id="CAMXCT030006525">
    <property type="protein sequence ID" value="CAL4802633.1"/>
    <property type="molecule type" value="Genomic_DNA"/>
</dbReference>
<dbReference type="InterPro" id="IPR025714">
    <property type="entry name" value="Methyltranfer_dom"/>
</dbReference>
<dbReference type="InterPro" id="IPR029063">
    <property type="entry name" value="SAM-dependent_MTases_sf"/>
</dbReference>
<dbReference type="GO" id="GO:0032259">
    <property type="term" value="P:methylation"/>
    <property type="evidence" value="ECO:0007669"/>
    <property type="project" value="UniProtKB-KW"/>
</dbReference>
<dbReference type="Pfam" id="PF13679">
    <property type="entry name" value="Methyltransf_32"/>
    <property type="match status" value="1"/>
</dbReference>
<evidence type="ECO:0000256" key="1">
    <source>
        <dbReference type="SAM" id="MobiDB-lite"/>
    </source>
</evidence>
<dbReference type="EMBL" id="CAMXCT020006525">
    <property type="protein sequence ID" value="CAL1168696.1"/>
    <property type="molecule type" value="Genomic_DNA"/>
</dbReference>
<proteinExistence type="predicted"/>
<evidence type="ECO:0000259" key="2">
    <source>
        <dbReference type="Pfam" id="PF13679"/>
    </source>
</evidence>
<keyword evidence="5" id="KW-1185">Reference proteome</keyword>
<organism evidence="3">
    <name type="scientific">Cladocopium goreaui</name>
    <dbReference type="NCBI Taxonomy" id="2562237"/>
    <lineage>
        <taxon>Eukaryota</taxon>
        <taxon>Sar</taxon>
        <taxon>Alveolata</taxon>
        <taxon>Dinophyceae</taxon>
        <taxon>Suessiales</taxon>
        <taxon>Symbiodiniaceae</taxon>
        <taxon>Cladocopium</taxon>
    </lineage>
</organism>
<reference evidence="4 5" key="2">
    <citation type="submission" date="2024-05" db="EMBL/GenBank/DDBJ databases">
        <authorList>
            <person name="Chen Y."/>
            <person name="Shah S."/>
            <person name="Dougan E. K."/>
            <person name="Thang M."/>
            <person name="Chan C."/>
        </authorList>
    </citation>
    <scope>NUCLEOTIDE SEQUENCE [LARGE SCALE GENOMIC DNA]</scope>
</reference>
<feature type="region of interest" description="Disordered" evidence="1">
    <location>
        <begin position="23"/>
        <end position="53"/>
    </location>
</feature>
<dbReference type="OrthoDB" id="438102at2759"/>
<evidence type="ECO:0000313" key="3">
    <source>
        <dbReference type="EMBL" id="CAI4015321.1"/>
    </source>
</evidence>
<dbReference type="Proteomes" id="UP001152797">
    <property type="component" value="Unassembled WGS sequence"/>
</dbReference>
<dbReference type="EMBL" id="CAMXCT010006525">
    <property type="protein sequence ID" value="CAI4015321.1"/>
    <property type="molecule type" value="Genomic_DNA"/>
</dbReference>
<evidence type="ECO:0000313" key="4">
    <source>
        <dbReference type="EMBL" id="CAL4802633.1"/>
    </source>
</evidence>
<keyword evidence="4" id="KW-0489">Methyltransferase</keyword>
<feature type="domain" description="Methyltransferase" evidence="2">
    <location>
        <begin position="120"/>
        <end position="263"/>
    </location>
</feature>
<sequence length="379" mass="42686">MDLDHLRSVGLFDLPEQLPVFGPGAASENRLASTPDPPDPLDAPAASGSRWSPQGLKEQLDKLPVSQLFPELCDEVMGILHRWHQRLPLKVWSRMVKICKGSAHQVPSVLKELNESAPVIQRVRRWVEALPSTAPKACILDLGAGFGFLSMFLSELLPCEKVKEFCLMDMSYANRGVDNSSGTTSTEHIYKVQWQIPMYTLKVDLKKKTTLNQIAERLLQSEDLRERPIFACGIHLCNTLGIRAAQLFNENAEVSGFAFVPCCFPTSRHVAQQVVYQLGQHRFAAREFLDPKVVPSNTDRFERWAEHILEGIETNSKGIEHHELHRPTNGMFAQNIYIFAERPLNMQPIQVETRGTCVVVDAKFGHGSKAKKKAQKKKR</sequence>
<keyword evidence="4" id="KW-0808">Transferase</keyword>
<dbReference type="SUPFAM" id="SSF53335">
    <property type="entry name" value="S-adenosyl-L-methionine-dependent methyltransferases"/>
    <property type="match status" value="1"/>
</dbReference>
<name>A0A9P1DSA2_9DINO</name>